<accession>A0A0E0IUU9</accession>
<proteinExistence type="predicted"/>
<dbReference type="Gramene" id="ONIVA10G16720.1">
    <property type="protein sequence ID" value="ONIVA10G16720.1"/>
    <property type="gene ID" value="ONIVA10G16720"/>
</dbReference>
<dbReference type="EnsemblPlants" id="ONIVA10G16720.1">
    <property type="protein sequence ID" value="ONIVA10G16720.1"/>
    <property type="gene ID" value="ONIVA10G16720"/>
</dbReference>
<evidence type="ECO:0000313" key="3">
    <source>
        <dbReference type="Proteomes" id="UP000006591"/>
    </source>
</evidence>
<organism evidence="2">
    <name type="scientific">Oryza nivara</name>
    <name type="common">Indian wild rice</name>
    <name type="synonym">Oryza sativa f. spontanea</name>
    <dbReference type="NCBI Taxonomy" id="4536"/>
    <lineage>
        <taxon>Eukaryota</taxon>
        <taxon>Viridiplantae</taxon>
        <taxon>Streptophyta</taxon>
        <taxon>Embryophyta</taxon>
        <taxon>Tracheophyta</taxon>
        <taxon>Spermatophyta</taxon>
        <taxon>Magnoliopsida</taxon>
        <taxon>Liliopsida</taxon>
        <taxon>Poales</taxon>
        <taxon>Poaceae</taxon>
        <taxon>BOP clade</taxon>
        <taxon>Oryzoideae</taxon>
        <taxon>Oryzeae</taxon>
        <taxon>Oryzinae</taxon>
        <taxon>Oryza</taxon>
    </lineage>
</organism>
<dbReference type="Proteomes" id="UP000006591">
    <property type="component" value="Chromosome 10"/>
</dbReference>
<reference evidence="2" key="2">
    <citation type="submission" date="2018-04" db="EMBL/GenBank/DDBJ databases">
        <title>OnivRS2 (Oryza nivara Reference Sequence Version 2).</title>
        <authorList>
            <person name="Zhang J."/>
            <person name="Kudrna D."/>
            <person name="Lee S."/>
            <person name="Talag J."/>
            <person name="Rajasekar S."/>
            <person name="Welchert J."/>
            <person name="Hsing Y.-I."/>
            <person name="Wing R.A."/>
        </authorList>
    </citation>
    <scope>NUCLEOTIDE SEQUENCE [LARGE SCALE GENOMIC DNA]</scope>
</reference>
<reference evidence="2" key="1">
    <citation type="submission" date="2015-04" db="UniProtKB">
        <authorList>
            <consortium name="EnsemblPlants"/>
        </authorList>
    </citation>
    <scope>IDENTIFICATION</scope>
    <source>
        <strain evidence="2">SL10</strain>
    </source>
</reference>
<sequence>MEVAPAGIARAAEDDGSYTGGGGQWERRRRRRPVGAMTMATSNPCARGDDNGGFVPCQPRLPRQPSAI</sequence>
<evidence type="ECO:0000256" key="1">
    <source>
        <dbReference type="SAM" id="MobiDB-lite"/>
    </source>
</evidence>
<dbReference type="HOGENOM" id="CLU_2798319_0_0_1"/>
<keyword evidence="3" id="KW-1185">Reference proteome</keyword>
<protein>
    <submittedName>
        <fullName evidence="2">Uncharacterized protein</fullName>
    </submittedName>
</protein>
<dbReference type="AlphaFoldDB" id="A0A0E0IUU9"/>
<feature type="region of interest" description="Disordered" evidence="1">
    <location>
        <begin position="1"/>
        <end position="68"/>
    </location>
</feature>
<name>A0A0E0IUU9_ORYNI</name>
<evidence type="ECO:0000313" key="2">
    <source>
        <dbReference type="EnsemblPlants" id="ONIVA10G16720.1"/>
    </source>
</evidence>